<protein>
    <submittedName>
        <fullName evidence="2">Toxin Doc</fullName>
    </submittedName>
</protein>
<reference evidence="2 3" key="1">
    <citation type="journal article" date="2019" name="Emerg. Microbes Infect.">
        <title>Comprehensive subspecies identification of 175 nontuberculous mycobacteria species based on 7547 genomic profiles.</title>
        <authorList>
            <person name="Matsumoto Y."/>
            <person name="Kinjo T."/>
            <person name="Motooka D."/>
            <person name="Nabeya D."/>
            <person name="Jung N."/>
            <person name="Uechi K."/>
            <person name="Horii T."/>
            <person name="Iida T."/>
            <person name="Fujita J."/>
            <person name="Nakamura S."/>
        </authorList>
    </citation>
    <scope>NUCLEOTIDE SEQUENCE [LARGE SCALE GENOMIC DNA]</scope>
    <source>
        <strain evidence="2 3">JCM 12603</strain>
    </source>
</reference>
<dbReference type="PROSITE" id="PS51459">
    <property type="entry name" value="FIDO"/>
    <property type="match status" value="1"/>
</dbReference>
<feature type="domain" description="Fido" evidence="1">
    <location>
        <begin position="1"/>
        <end position="127"/>
    </location>
</feature>
<dbReference type="AlphaFoldDB" id="A0A6N4V8A4"/>
<dbReference type="Proteomes" id="UP000466785">
    <property type="component" value="Chromosome"/>
</dbReference>
<dbReference type="PANTHER" id="PTHR39426:SF1">
    <property type="entry name" value="HOMOLOGY TO DEATH-ON-CURING PROTEIN OF PHAGE P1"/>
    <property type="match status" value="1"/>
</dbReference>
<dbReference type="NCBIfam" id="TIGR01550">
    <property type="entry name" value="DOC_P1"/>
    <property type="match status" value="1"/>
</dbReference>
<dbReference type="Gene3D" id="1.20.120.1870">
    <property type="entry name" value="Fic/DOC protein, Fido domain"/>
    <property type="match status" value="1"/>
</dbReference>
<accession>A0A6N4V8A4</accession>
<dbReference type="KEGG" id="mpof:MPOR_13960"/>
<proteinExistence type="predicted"/>
<dbReference type="PANTHER" id="PTHR39426">
    <property type="entry name" value="HOMOLOGY TO DEATH-ON-CURING PROTEIN OF PHAGE P1"/>
    <property type="match status" value="1"/>
</dbReference>
<evidence type="ECO:0000259" key="1">
    <source>
        <dbReference type="PROSITE" id="PS51459"/>
    </source>
</evidence>
<name>A0A6N4V8A4_9MYCO</name>
<dbReference type="GO" id="GO:0016301">
    <property type="term" value="F:kinase activity"/>
    <property type="evidence" value="ECO:0007669"/>
    <property type="project" value="InterPro"/>
</dbReference>
<dbReference type="InterPro" id="IPR003812">
    <property type="entry name" value="Fido"/>
</dbReference>
<gene>
    <name evidence="2" type="primary">doc_1</name>
    <name evidence="2" type="ORF">MPOR_13960</name>
</gene>
<evidence type="ECO:0000313" key="2">
    <source>
        <dbReference type="EMBL" id="BBX50370.1"/>
    </source>
</evidence>
<dbReference type="InterPro" id="IPR006440">
    <property type="entry name" value="Doc"/>
</dbReference>
<organism evidence="2 3">
    <name type="scientific">Mycolicibacterium poriferae</name>
    <dbReference type="NCBI Taxonomy" id="39694"/>
    <lineage>
        <taxon>Bacteria</taxon>
        <taxon>Bacillati</taxon>
        <taxon>Actinomycetota</taxon>
        <taxon>Actinomycetes</taxon>
        <taxon>Mycobacteriales</taxon>
        <taxon>Mycobacteriaceae</taxon>
        <taxon>Mycolicibacterium</taxon>
    </lineage>
</organism>
<evidence type="ECO:0000313" key="3">
    <source>
        <dbReference type="Proteomes" id="UP000466785"/>
    </source>
</evidence>
<dbReference type="RefSeq" id="WP_163673071.1">
    <property type="nucleotide sequence ID" value="NZ_AP022570.1"/>
</dbReference>
<dbReference type="EMBL" id="AP022570">
    <property type="protein sequence ID" value="BBX50370.1"/>
    <property type="molecule type" value="Genomic_DNA"/>
</dbReference>
<dbReference type="InterPro" id="IPR036597">
    <property type="entry name" value="Fido-like_dom_sf"/>
</dbReference>
<dbReference type="SUPFAM" id="SSF140931">
    <property type="entry name" value="Fic-like"/>
    <property type="match status" value="1"/>
</dbReference>
<dbReference type="InterPro" id="IPR053737">
    <property type="entry name" value="Type_II_TA_Toxin"/>
</dbReference>
<sequence>MTEYLDREDVLMAGAAAVGIELRVADYGLLDAAVARPQATAFGVDAYPDLFTKAAALLQSLARNHALVDGNKRTAWAAAWTFLFINGIELPPDFDVDHAEDFMNSLATQGDLELVELARALQDFAADKSP</sequence>
<dbReference type="Pfam" id="PF02661">
    <property type="entry name" value="Fic"/>
    <property type="match status" value="1"/>
</dbReference>
<keyword evidence="3" id="KW-1185">Reference proteome</keyword>